<dbReference type="Proteomes" id="UP000279307">
    <property type="component" value="Chromosome 10"/>
</dbReference>
<feature type="compositionally biased region" description="Acidic residues" evidence="1">
    <location>
        <begin position="23"/>
        <end position="37"/>
    </location>
</feature>
<dbReference type="AlphaFoldDB" id="A0A3L8DBF1"/>
<dbReference type="EMBL" id="QOIP01000010">
    <property type="protein sequence ID" value="RLU17664.1"/>
    <property type="molecule type" value="Genomic_DNA"/>
</dbReference>
<proteinExistence type="predicted"/>
<feature type="region of interest" description="Disordered" evidence="1">
    <location>
        <begin position="1"/>
        <end position="143"/>
    </location>
</feature>
<name>A0A3L8DBF1_OOCBI</name>
<feature type="compositionally biased region" description="Low complexity" evidence="1">
    <location>
        <begin position="55"/>
        <end position="65"/>
    </location>
</feature>
<feature type="compositionally biased region" description="Low complexity" evidence="1">
    <location>
        <begin position="85"/>
        <end position="103"/>
    </location>
</feature>
<gene>
    <name evidence="2" type="ORF">DMN91_009900</name>
</gene>
<evidence type="ECO:0000256" key="1">
    <source>
        <dbReference type="SAM" id="MobiDB-lite"/>
    </source>
</evidence>
<feature type="compositionally biased region" description="Basic residues" evidence="1">
    <location>
        <begin position="104"/>
        <end position="117"/>
    </location>
</feature>
<organism evidence="2 3">
    <name type="scientific">Ooceraea biroi</name>
    <name type="common">Clonal raider ant</name>
    <name type="synonym">Cerapachys biroi</name>
    <dbReference type="NCBI Taxonomy" id="2015173"/>
    <lineage>
        <taxon>Eukaryota</taxon>
        <taxon>Metazoa</taxon>
        <taxon>Ecdysozoa</taxon>
        <taxon>Arthropoda</taxon>
        <taxon>Hexapoda</taxon>
        <taxon>Insecta</taxon>
        <taxon>Pterygota</taxon>
        <taxon>Neoptera</taxon>
        <taxon>Endopterygota</taxon>
        <taxon>Hymenoptera</taxon>
        <taxon>Apocrita</taxon>
        <taxon>Aculeata</taxon>
        <taxon>Formicoidea</taxon>
        <taxon>Formicidae</taxon>
        <taxon>Dorylinae</taxon>
        <taxon>Ooceraea</taxon>
    </lineage>
</organism>
<reference evidence="2 3" key="1">
    <citation type="journal article" date="2018" name="Genome Res.">
        <title>The genomic architecture and molecular evolution of ant odorant receptors.</title>
        <authorList>
            <person name="McKenzie S.K."/>
            <person name="Kronauer D.J.C."/>
        </authorList>
    </citation>
    <scope>NUCLEOTIDE SEQUENCE [LARGE SCALE GENOMIC DNA]</scope>
    <source>
        <strain evidence="2">Clonal line C1</strain>
    </source>
</reference>
<evidence type="ECO:0000313" key="3">
    <source>
        <dbReference type="Proteomes" id="UP000279307"/>
    </source>
</evidence>
<accession>A0A3L8DBF1</accession>
<protein>
    <submittedName>
        <fullName evidence="2">Uncharacterized protein</fullName>
    </submittedName>
</protein>
<comment type="caution">
    <text evidence="2">The sequence shown here is derived from an EMBL/GenBank/DDBJ whole genome shotgun (WGS) entry which is preliminary data.</text>
</comment>
<sequence>MRTGRTADRSLNPLCGSSTFSLDNDDDDANDDDDDDAVLLRIGGARHEPSRNLFTTHGTHGPHGTPRSDAAERDGIASRCPPAESSCRSRGSSVLSSSAGYRSRGTHARRAARRPPRARPPMHQTSASRSRTRSSRSPFSINGPARVRTPFSLDVDPLKIACQSDLSSIDDYYTTASTTSKGDLDLQSRCRPLPAGDATCYGCDALLFRIAKHRVNRAIDRRNSCSFLLSIYRAPELALFGVNIRSTAIFESPRDCKHISTLETSLRGDPCDRNPNALISDITDARRVITHAYFLIHSAHRDGLSACRLCGERERELSGAPRVS</sequence>
<evidence type="ECO:0000313" key="2">
    <source>
        <dbReference type="EMBL" id="RLU17664.1"/>
    </source>
</evidence>